<keyword evidence="1" id="KW-0472">Membrane</keyword>
<reference evidence="2 3" key="1">
    <citation type="journal article" date="2019" name="Int. J. Syst. Evol. Microbiol.">
        <title>The Global Catalogue of Microorganisms (GCM) 10K type strain sequencing project: providing services to taxonomists for standard genome sequencing and annotation.</title>
        <authorList>
            <consortium name="The Broad Institute Genomics Platform"/>
            <consortium name="The Broad Institute Genome Sequencing Center for Infectious Disease"/>
            <person name="Wu L."/>
            <person name="Ma J."/>
        </authorList>
    </citation>
    <scope>NUCLEOTIDE SEQUENCE [LARGE SCALE GENOMIC DNA]</scope>
    <source>
        <strain evidence="2 3">JCM 14545</strain>
    </source>
</reference>
<feature type="transmembrane region" description="Helical" evidence="1">
    <location>
        <begin position="76"/>
        <end position="96"/>
    </location>
</feature>
<comment type="caution">
    <text evidence="2">The sequence shown here is derived from an EMBL/GenBank/DDBJ whole genome shotgun (WGS) entry which is preliminary data.</text>
</comment>
<gene>
    <name evidence="2" type="ORF">GCM10009754_87960</name>
</gene>
<feature type="transmembrane region" description="Helical" evidence="1">
    <location>
        <begin position="49"/>
        <end position="69"/>
    </location>
</feature>
<keyword evidence="1" id="KW-0812">Transmembrane</keyword>
<organism evidence="2 3">
    <name type="scientific">Amycolatopsis minnesotensis</name>
    <dbReference type="NCBI Taxonomy" id="337894"/>
    <lineage>
        <taxon>Bacteria</taxon>
        <taxon>Bacillati</taxon>
        <taxon>Actinomycetota</taxon>
        <taxon>Actinomycetes</taxon>
        <taxon>Pseudonocardiales</taxon>
        <taxon>Pseudonocardiaceae</taxon>
        <taxon>Amycolatopsis</taxon>
    </lineage>
</organism>
<keyword evidence="3" id="KW-1185">Reference proteome</keyword>
<sequence length="100" mass="10761">MTHKHYSWRFASVKRIRIHPVQWLQVLAYALVVAGGAKAVSLLSDTMTTSFALVGAWLMLTLGLAYATVRLRPSAGVVALIGFGIGALLVVLFSGMQMVS</sequence>
<evidence type="ECO:0000313" key="3">
    <source>
        <dbReference type="Proteomes" id="UP001501116"/>
    </source>
</evidence>
<evidence type="ECO:0000256" key="1">
    <source>
        <dbReference type="SAM" id="Phobius"/>
    </source>
</evidence>
<name>A0ABN2SZ74_9PSEU</name>
<proteinExistence type="predicted"/>
<keyword evidence="1" id="KW-1133">Transmembrane helix</keyword>
<accession>A0ABN2SZ74</accession>
<dbReference type="RefSeq" id="WP_344432295.1">
    <property type="nucleotide sequence ID" value="NZ_BAAANN010000095.1"/>
</dbReference>
<feature type="transmembrane region" description="Helical" evidence="1">
    <location>
        <begin position="21"/>
        <end position="43"/>
    </location>
</feature>
<dbReference type="EMBL" id="BAAANN010000095">
    <property type="protein sequence ID" value="GAA1995112.1"/>
    <property type="molecule type" value="Genomic_DNA"/>
</dbReference>
<evidence type="ECO:0000313" key="2">
    <source>
        <dbReference type="EMBL" id="GAA1995112.1"/>
    </source>
</evidence>
<protein>
    <submittedName>
        <fullName evidence="2">Uncharacterized protein</fullName>
    </submittedName>
</protein>
<dbReference type="Proteomes" id="UP001501116">
    <property type="component" value="Unassembled WGS sequence"/>
</dbReference>